<organism evidence="2 3">
    <name type="scientific">Crenichthys baileyi</name>
    <name type="common">White River springfish</name>
    <dbReference type="NCBI Taxonomy" id="28760"/>
    <lineage>
        <taxon>Eukaryota</taxon>
        <taxon>Metazoa</taxon>
        <taxon>Chordata</taxon>
        <taxon>Craniata</taxon>
        <taxon>Vertebrata</taxon>
        <taxon>Euteleostomi</taxon>
        <taxon>Actinopterygii</taxon>
        <taxon>Neopterygii</taxon>
        <taxon>Teleostei</taxon>
        <taxon>Neoteleostei</taxon>
        <taxon>Acanthomorphata</taxon>
        <taxon>Ovalentaria</taxon>
        <taxon>Atherinomorphae</taxon>
        <taxon>Cyprinodontiformes</taxon>
        <taxon>Goodeidae</taxon>
        <taxon>Crenichthys</taxon>
    </lineage>
</organism>
<sequence>MTLPQAAALSLLAAPQLSYRLATLWLSNPSLTCLFTLSLRWQSHQSHAGERQNRCSTNTSLSDGPNPSASASENYLPSLDFHLHPPAVSDTSNPSSFSTFNNNFY</sequence>
<reference evidence="2 3" key="1">
    <citation type="submission" date="2021-06" db="EMBL/GenBank/DDBJ databases">
        <authorList>
            <person name="Palmer J.M."/>
        </authorList>
    </citation>
    <scope>NUCLEOTIDE SEQUENCE [LARGE SCALE GENOMIC DNA]</scope>
    <source>
        <strain evidence="2 3">MEX-2019</strain>
        <tissue evidence="2">Muscle</tissue>
    </source>
</reference>
<keyword evidence="3" id="KW-1185">Reference proteome</keyword>
<evidence type="ECO:0000313" key="3">
    <source>
        <dbReference type="Proteomes" id="UP001311232"/>
    </source>
</evidence>
<dbReference type="Proteomes" id="UP001311232">
    <property type="component" value="Unassembled WGS sequence"/>
</dbReference>
<dbReference type="EMBL" id="JAHHUM010003050">
    <property type="protein sequence ID" value="KAK5598567.1"/>
    <property type="molecule type" value="Genomic_DNA"/>
</dbReference>
<dbReference type="AlphaFoldDB" id="A0AAV9QQF5"/>
<feature type="region of interest" description="Disordered" evidence="1">
    <location>
        <begin position="48"/>
        <end position="77"/>
    </location>
</feature>
<feature type="compositionally biased region" description="Low complexity" evidence="1">
    <location>
        <begin position="91"/>
        <end position="105"/>
    </location>
</feature>
<evidence type="ECO:0000256" key="1">
    <source>
        <dbReference type="SAM" id="MobiDB-lite"/>
    </source>
</evidence>
<gene>
    <name evidence="2" type="ORF">CRENBAI_008201</name>
</gene>
<feature type="compositionally biased region" description="Polar residues" evidence="1">
    <location>
        <begin position="54"/>
        <end position="75"/>
    </location>
</feature>
<comment type="caution">
    <text evidence="2">The sequence shown here is derived from an EMBL/GenBank/DDBJ whole genome shotgun (WGS) entry which is preliminary data.</text>
</comment>
<feature type="region of interest" description="Disordered" evidence="1">
    <location>
        <begin position="86"/>
        <end position="105"/>
    </location>
</feature>
<protein>
    <submittedName>
        <fullName evidence="2">Uncharacterized protein</fullName>
    </submittedName>
</protein>
<name>A0AAV9QQF5_9TELE</name>
<accession>A0AAV9QQF5</accession>
<proteinExistence type="predicted"/>
<evidence type="ECO:0000313" key="2">
    <source>
        <dbReference type="EMBL" id="KAK5598567.1"/>
    </source>
</evidence>